<dbReference type="InterPro" id="IPR017981">
    <property type="entry name" value="GPCR_2-like_7TM"/>
</dbReference>
<keyword evidence="4 5" id="KW-0472">Membrane</keyword>
<dbReference type="PROSITE" id="PS50261">
    <property type="entry name" value="G_PROTEIN_RECEP_F2_4"/>
    <property type="match status" value="1"/>
</dbReference>
<feature type="transmembrane region" description="Helical" evidence="5">
    <location>
        <begin position="223"/>
        <end position="247"/>
    </location>
</feature>
<evidence type="ECO:0000313" key="7">
    <source>
        <dbReference type="Ensembl" id="ENSBOBP00000012850.1"/>
    </source>
</evidence>
<evidence type="ECO:0000256" key="3">
    <source>
        <dbReference type="ARBA" id="ARBA00022989"/>
    </source>
</evidence>
<keyword evidence="2 5" id="KW-0812">Transmembrane</keyword>
<evidence type="ECO:0000256" key="1">
    <source>
        <dbReference type="ARBA" id="ARBA00004141"/>
    </source>
</evidence>
<feature type="transmembrane region" description="Helical" evidence="5">
    <location>
        <begin position="86"/>
        <end position="108"/>
    </location>
</feature>
<dbReference type="Ensembl" id="ENSBOBT00000013158.1">
    <property type="protein sequence ID" value="ENSBOBP00000012850.1"/>
    <property type="gene ID" value="ENSBOBG00000008157.1"/>
</dbReference>
<evidence type="ECO:0000313" key="8">
    <source>
        <dbReference type="Proteomes" id="UP000694567"/>
    </source>
</evidence>
<accession>A0A8C0F5I9</accession>
<reference evidence="7" key="2">
    <citation type="submission" date="2025-09" db="UniProtKB">
        <authorList>
            <consortium name="Ensembl"/>
        </authorList>
    </citation>
    <scope>IDENTIFICATION</scope>
</reference>
<organism evidence="7 8">
    <name type="scientific">Bubo bubo</name>
    <name type="common">Eurasian eagle-owl</name>
    <name type="synonym">Strix bubo</name>
    <dbReference type="NCBI Taxonomy" id="30461"/>
    <lineage>
        <taxon>Eukaryota</taxon>
        <taxon>Metazoa</taxon>
        <taxon>Chordata</taxon>
        <taxon>Craniata</taxon>
        <taxon>Vertebrata</taxon>
        <taxon>Euteleostomi</taxon>
        <taxon>Archelosauria</taxon>
        <taxon>Archosauria</taxon>
        <taxon>Dinosauria</taxon>
        <taxon>Saurischia</taxon>
        <taxon>Theropoda</taxon>
        <taxon>Coelurosauria</taxon>
        <taxon>Aves</taxon>
        <taxon>Neognathae</taxon>
        <taxon>Neoaves</taxon>
        <taxon>Telluraves</taxon>
        <taxon>Strigiformes</taxon>
        <taxon>Strigidae</taxon>
        <taxon>Bubo</taxon>
    </lineage>
</organism>
<protein>
    <recommendedName>
        <fullName evidence="6">G-protein coupled receptors family 2 profile 2 domain-containing protein</fullName>
    </recommendedName>
</protein>
<dbReference type="InterPro" id="IPR017983">
    <property type="entry name" value="GPCR_2_secretin-like_CS"/>
</dbReference>
<keyword evidence="3 5" id="KW-1133">Transmembrane helix</keyword>
<dbReference type="Gene3D" id="1.20.1070.10">
    <property type="entry name" value="Rhodopsin 7-helix transmembrane proteins"/>
    <property type="match status" value="2"/>
</dbReference>
<evidence type="ECO:0000256" key="5">
    <source>
        <dbReference type="SAM" id="Phobius"/>
    </source>
</evidence>
<dbReference type="PANTHER" id="PTHR12011">
    <property type="entry name" value="ADHESION G-PROTEIN COUPLED RECEPTOR"/>
    <property type="match status" value="1"/>
</dbReference>
<evidence type="ECO:0000256" key="2">
    <source>
        <dbReference type="ARBA" id="ARBA00022692"/>
    </source>
</evidence>
<evidence type="ECO:0000256" key="4">
    <source>
        <dbReference type="ARBA" id="ARBA00023136"/>
    </source>
</evidence>
<evidence type="ECO:0000259" key="6">
    <source>
        <dbReference type="PROSITE" id="PS50261"/>
    </source>
</evidence>
<feature type="transmembrane region" description="Helical" evidence="5">
    <location>
        <begin position="155"/>
        <end position="174"/>
    </location>
</feature>
<name>A0A8C0F5I9_BUBBB</name>
<proteinExistence type="predicted"/>
<dbReference type="PANTHER" id="PTHR12011:SF433">
    <property type="entry name" value="ADHESION G PROTEIN-COUPLED RECEPTOR E1-LIKE-RELATED"/>
    <property type="match status" value="1"/>
</dbReference>
<feature type="transmembrane region" description="Helical" evidence="5">
    <location>
        <begin position="195"/>
        <end position="217"/>
    </location>
</feature>
<dbReference type="PROSITE" id="PS00650">
    <property type="entry name" value="G_PROTEIN_RECEP_F2_2"/>
    <property type="match status" value="1"/>
</dbReference>
<comment type="subcellular location">
    <subcellularLocation>
        <location evidence="1">Membrane</location>
        <topology evidence="1">Multi-pass membrane protein</topology>
    </subcellularLocation>
</comment>
<dbReference type="GO" id="GO:0004930">
    <property type="term" value="F:G protein-coupled receptor activity"/>
    <property type="evidence" value="ECO:0007669"/>
    <property type="project" value="InterPro"/>
</dbReference>
<dbReference type="Proteomes" id="UP000694567">
    <property type="component" value="Unplaced"/>
</dbReference>
<dbReference type="GO" id="GO:0007189">
    <property type="term" value="P:adenylate cyclase-activating G protein-coupled receptor signaling pathway"/>
    <property type="evidence" value="ECO:0007669"/>
    <property type="project" value="TreeGrafter"/>
</dbReference>
<dbReference type="AlphaFoldDB" id="A0A8C0F5I9"/>
<dbReference type="GO" id="GO:0007166">
    <property type="term" value="P:cell surface receptor signaling pathway"/>
    <property type="evidence" value="ECO:0007669"/>
    <property type="project" value="InterPro"/>
</dbReference>
<sequence length="355" mass="39344">MFGGLQANPNSKQVHPIGVPQGSWVPSSSGWAEPVELWDSSAWKRHLDVSDVPPAQHISTSLRFLEAMLGCVEHLQVMALVSPIQLACAITAGFLHYLFLACFTWMFLEGLNLFLTVRNLSPDVGIFVPPKSPKGFGGILPFFSLFSCWLSTEKGFIWSFLGPVCVIILVGALLRKSIWDGFWVKKEQNECSIRLMTFKALAHICILGCTWGLGFLQSRGNNGVVAFIFTIINSLQGAFIFLVHCVLNRQVLGRGPRRGVCVTESNPFSQFSCSFDLFPAFFFPAEQPGFSVFPTGPTYFQHFPADQPIYSIFPAYLAHFPAFSPRNDQFLAFSPGINPYPAASPQDQPISCIFL</sequence>
<feature type="domain" description="G-protein coupled receptors family 2 profile 2" evidence="6">
    <location>
        <begin position="86"/>
        <end position="248"/>
    </location>
</feature>
<dbReference type="GO" id="GO:0005886">
    <property type="term" value="C:plasma membrane"/>
    <property type="evidence" value="ECO:0007669"/>
    <property type="project" value="TreeGrafter"/>
</dbReference>
<reference evidence="7" key="1">
    <citation type="submission" date="2025-08" db="UniProtKB">
        <authorList>
            <consortium name="Ensembl"/>
        </authorList>
    </citation>
    <scope>IDENTIFICATION</scope>
</reference>
<dbReference type="InterPro" id="IPR000832">
    <property type="entry name" value="GPCR_2_secretin-like"/>
</dbReference>
<dbReference type="Pfam" id="PF00002">
    <property type="entry name" value="7tm_2"/>
    <property type="match status" value="2"/>
</dbReference>
<keyword evidence="8" id="KW-1185">Reference proteome</keyword>